<dbReference type="SUPFAM" id="SSF52540">
    <property type="entry name" value="P-loop containing nucleoside triphosphate hydrolases"/>
    <property type="match status" value="1"/>
</dbReference>
<dbReference type="InterPro" id="IPR056884">
    <property type="entry name" value="NPHP3-like_N"/>
</dbReference>
<comment type="caution">
    <text evidence="3">The sequence shown here is derived from an EMBL/GenBank/DDBJ whole genome shotgun (WGS) entry which is preliminary data.</text>
</comment>
<evidence type="ECO:0000256" key="1">
    <source>
        <dbReference type="ARBA" id="ARBA00022737"/>
    </source>
</evidence>
<dbReference type="InterPro" id="IPR027417">
    <property type="entry name" value="P-loop_NTPase"/>
</dbReference>
<dbReference type="Pfam" id="PF24883">
    <property type="entry name" value="NPHP3_N"/>
    <property type="match status" value="1"/>
</dbReference>
<evidence type="ECO:0000313" key="3">
    <source>
        <dbReference type="EMBL" id="KAF4621657.1"/>
    </source>
</evidence>
<evidence type="ECO:0000259" key="2">
    <source>
        <dbReference type="Pfam" id="PF24883"/>
    </source>
</evidence>
<dbReference type="PANTHER" id="PTHR10039">
    <property type="entry name" value="AMELOGENIN"/>
    <property type="match status" value="1"/>
</dbReference>
<proteinExistence type="predicted"/>
<keyword evidence="4" id="KW-1185">Reference proteome</keyword>
<reference evidence="3 4" key="1">
    <citation type="submission" date="2019-12" db="EMBL/GenBank/DDBJ databases">
        <authorList>
            <person name="Floudas D."/>
            <person name="Bentzer J."/>
            <person name="Ahren D."/>
            <person name="Johansson T."/>
            <person name="Persson P."/>
            <person name="Tunlid A."/>
        </authorList>
    </citation>
    <scope>NUCLEOTIDE SEQUENCE [LARGE SCALE GENOMIC DNA]</scope>
    <source>
        <strain evidence="3 4">CBS 102.39</strain>
    </source>
</reference>
<dbReference type="Proteomes" id="UP000521872">
    <property type="component" value="Unassembled WGS sequence"/>
</dbReference>
<feature type="domain" description="Nephrocystin 3-like N-terminal" evidence="2">
    <location>
        <begin position="111"/>
        <end position="267"/>
    </location>
</feature>
<dbReference type="EMBL" id="JAACJL010000005">
    <property type="protein sequence ID" value="KAF4621657.1"/>
    <property type="molecule type" value="Genomic_DNA"/>
</dbReference>
<sequence>MANPGRPVPPYANISHSILHNPTFIQHNHNIDQRLYIRSGERRKYPLTSLCRRISKLRSVFLTAGYARLLENVATAALHDSVHVLDPPKCHPNTRVAIIQNIRNWTVGQAQEQSRKPILWLKGGAGAGKSAIARSVAERCSEEGLLLGTFFFGAADSTRNHVEKLVATLSYQISLVLPEFRDTVATFIEEDPLIFDRSISTQFNTLIIRPFWRVLTNHSATLSTIPCLIIIDGLDECSAVNSQRDLLLTLQEVTNTTSLVRFLVCSRPESHLNNTFGLSHMVPIIYKIFLDDDYAAGKDIKLYLEDKFMQIKEGHPFKHLLPHPWPTRKMVGTLVYKSSGQFIYAATVIRYVESPRHRPDQRLNAIFQLRPPFKDLPFTELDALYRLIISKAEDPSAVLDILVFPALYGQFDAQDIETILQLEDGAVEVMLADLHSIVTIDRSVKFLHKSLGDFLSEPQRAGDLYCDLSRVRLSHVASVINIFSSESGANFHLSNSF</sequence>
<protein>
    <recommendedName>
        <fullName evidence="2">Nephrocystin 3-like N-terminal domain-containing protein</fullName>
    </recommendedName>
</protein>
<gene>
    <name evidence="3" type="ORF">D9613_012806</name>
</gene>
<accession>A0A8H4VTK0</accession>
<keyword evidence="1" id="KW-0677">Repeat</keyword>
<organism evidence="3 4">
    <name type="scientific">Agrocybe pediades</name>
    <dbReference type="NCBI Taxonomy" id="84607"/>
    <lineage>
        <taxon>Eukaryota</taxon>
        <taxon>Fungi</taxon>
        <taxon>Dikarya</taxon>
        <taxon>Basidiomycota</taxon>
        <taxon>Agaricomycotina</taxon>
        <taxon>Agaricomycetes</taxon>
        <taxon>Agaricomycetidae</taxon>
        <taxon>Agaricales</taxon>
        <taxon>Agaricineae</taxon>
        <taxon>Strophariaceae</taxon>
        <taxon>Agrocybe</taxon>
    </lineage>
</organism>
<evidence type="ECO:0000313" key="4">
    <source>
        <dbReference type="Proteomes" id="UP000521872"/>
    </source>
</evidence>
<name>A0A8H4VTK0_9AGAR</name>
<dbReference type="Gene3D" id="3.40.50.300">
    <property type="entry name" value="P-loop containing nucleotide triphosphate hydrolases"/>
    <property type="match status" value="1"/>
</dbReference>
<dbReference type="PANTHER" id="PTHR10039:SF14">
    <property type="entry name" value="NACHT DOMAIN-CONTAINING PROTEIN"/>
    <property type="match status" value="1"/>
</dbReference>
<dbReference type="AlphaFoldDB" id="A0A8H4VTK0"/>